<evidence type="ECO:0000313" key="2">
    <source>
        <dbReference type="Proteomes" id="UP000886800"/>
    </source>
</evidence>
<sequence>QVARPRLEALAQALVTSLGYGAQALSQHSRRLGLGLPWCLLLERPLPPASHLLEEAQELGCSIFLLRDWTVQEACAAAQSAPDAFFAAAVRARQLGPGHVRRLAGAYNLAVSVEVEEGWAQPPEAFRLLAQAGCLFGGHRVSGPLNPLQEHALQERLANVGCCFLAYLPGSGQLPGEDWLLAERARGKCSLVPLLPGWDLRQVARAVSPGVPLARISPELPLVAQLKGRALAARRAVLEQSP</sequence>
<proteinExistence type="predicted"/>
<comment type="caution">
    <text evidence="1">The sequence shown here is derived from an EMBL/GenBank/DDBJ whole genome shotgun (WGS) entry which is preliminary data.</text>
</comment>
<dbReference type="EMBL" id="DXES01000166">
    <property type="protein sequence ID" value="HIX66123.1"/>
    <property type="molecule type" value="Genomic_DNA"/>
</dbReference>
<accession>A0A9D1WS48</accession>
<protein>
    <submittedName>
        <fullName evidence="1">Uncharacterized protein</fullName>
    </submittedName>
</protein>
<reference evidence="1" key="2">
    <citation type="submission" date="2021-04" db="EMBL/GenBank/DDBJ databases">
        <authorList>
            <person name="Gilroy R."/>
        </authorList>
    </citation>
    <scope>NUCLEOTIDE SEQUENCE</scope>
    <source>
        <strain evidence="1">CHK188-5543</strain>
    </source>
</reference>
<reference evidence="1" key="1">
    <citation type="journal article" date="2021" name="PeerJ">
        <title>Extensive microbial diversity within the chicken gut microbiome revealed by metagenomics and culture.</title>
        <authorList>
            <person name="Gilroy R."/>
            <person name="Ravi A."/>
            <person name="Getino M."/>
            <person name="Pursley I."/>
            <person name="Horton D.L."/>
            <person name="Alikhan N.F."/>
            <person name="Baker D."/>
            <person name="Gharbi K."/>
            <person name="Hall N."/>
            <person name="Watson M."/>
            <person name="Adriaenssens E.M."/>
            <person name="Foster-Nyarko E."/>
            <person name="Jarju S."/>
            <person name="Secka A."/>
            <person name="Antonio M."/>
            <person name="Oren A."/>
            <person name="Chaudhuri R.R."/>
            <person name="La Ragione R."/>
            <person name="Hildebrand F."/>
            <person name="Pallen M.J."/>
        </authorList>
    </citation>
    <scope>NUCLEOTIDE SEQUENCE</scope>
    <source>
        <strain evidence="1">CHK188-5543</strain>
    </source>
</reference>
<evidence type="ECO:0000313" key="1">
    <source>
        <dbReference type="EMBL" id="HIX66123.1"/>
    </source>
</evidence>
<feature type="non-terminal residue" evidence="1">
    <location>
        <position position="1"/>
    </location>
</feature>
<dbReference type="AlphaFoldDB" id="A0A9D1WS48"/>
<gene>
    <name evidence="1" type="ORF">H9736_07730</name>
</gene>
<organism evidence="1 2">
    <name type="scientific">Candidatus Anaerotruncus excrementipullorum</name>
    <dbReference type="NCBI Taxonomy" id="2838465"/>
    <lineage>
        <taxon>Bacteria</taxon>
        <taxon>Bacillati</taxon>
        <taxon>Bacillota</taxon>
        <taxon>Clostridia</taxon>
        <taxon>Eubacteriales</taxon>
        <taxon>Oscillospiraceae</taxon>
        <taxon>Anaerotruncus</taxon>
    </lineage>
</organism>
<dbReference type="Proteomes" id="UP000886800">
    <property type="component" value="Unassembled WGS sequence"/>
</dbReference>
<name>A0A9D1WS48_9FIRM</name>